<dbReference type="PANTHER" id="PTHR28199">
    <property type="entry name" value="PROCESSING OF GAS1 AND ALP PROTEIN 2"/>
    <property type="match status" value="1"/>
</dbReference>
<sequence length="149" mass="16890">MENLPELLTTWKDNFIRNGKGAFTSMDLKAWIRLVMIVGTYCLIRPYLVKMAGRHQHKQHELANKASSEEADAAAAIHPNELRTGKKMAIPGVADDSDEEVDERGADWGKKARVRQRKFIRKAMEAQEKKLADEQEAESDKEIEDLLVG</sequence>
<gene>
    <name evidence="3" type="ORF">DM02DRAFT_614717</name>
</gene>
<accession>A0A2V1DNT4</accession>
<dbReference type="OrthoDB" id="4227028at2759"/>
<evidence type="ECO:0000256" key="2">
    <source>
        <dbReference type="SAM" id="Phobius"/>
    </source>
</evidence>
<organism evidence="3 4">
    <name type="scientific">Periconia macrospinosa</name>
    <dbReference type="NCBI Taxonomy" id="97972"/>
    <lineage>
        <taxon>Eukaryota</taxon>
        <taxon>Fungi</taxon>
        <taxon>Dikarya</taxon>
        <taxon>Ascomycota</taxon>
        <taxon>Pezizomycotina</taxon>
        <taxon>Dothideomycetes</taxon>
        <taxon>Pleosporomycetidae</taxon>
        <taxon>Pleosporales</taxon>
        <taxon>Massarineae</taxon>
        <taxon>Periconiaceae</taxon>
        <taxon>Periconia</taxon>
    </lineage>
</organism>
<keyword evidence="2" id="KW-0472">Membrane</keyword>
<feature type="transmembrane region" description="Helical" evidence="2">
    <location>
        <begin position="30"/>
        <end position="48"/>
    </location>
</feature>
<proteinExistence type="predicted"/>
<evidence type="ECO:0000256" key="1">
    <source>
        <dbReference type="SAM" id="MobiDB-lite"/>
    </source>
</evidence>
<protein>
    <submittedName>
        <fullName evidence="3">DUF1531-domain-containing protein</fullName>
    </submittedName>
</protein>
<reference evidence="3 4" key="1">
    <citation type="journal article" date="2018" name="Sci. Rep.">
        <title>Comparative genomics provides insights into the lifestyle and reveals functional heterogeneity of dark septate endophytic fungi.</title>
        <authorList>
            <person name="Knapp D.G."/>
            <person name="Nemeth J.B."/>
            <person name="Barry K."/>
            <person name="Hainaut M."/>
            <person name="Henrissat B."/>
            <person name="Johnson J."/>
            <person name="Kuo A."/>
            <person name="Lim J.H.P."/>
            <person name="Lipzen A."/>
            <person name="Nolan M."/>
            <person name="Ohm R.A."/>
            <person name="Tamas L."/>
            <person name="Grigoriev I.V."/>
            <person name="Spatafora J.W."/>
            <person name="Nagy L.G."/>
            <person name="Kovacs G.M."/>
        </authorList>
    </citation>
    <scope>NUCLEOTIDE SEQUENCE [LARGE SCALE GENOMIC DNA]</scope>
    <source>
        <strain evidence="3 4">DSE2036</strain>
    </source>
</reference>
<dbReference type="PANTHER" id="PTHR28199:SF1">
    <property type="entry name" value="PROCESSING OF GAS1 AND ALP PROTEIN 2"/>
    <property type="match status" value="1"/>
</dbReference>
<dbReference type="EMBL" id="KZ805383">
    <property type="protein sequence ID" value="PVH99897.1"/>
    <property type="molecule type" value="Genomic_DNA"/>
</dbReference>
<keyword evidence="2" id="KW-0812">Transmembrane</keyword>
<evidence type="ECO:0000313" key="4">
    <source>
        <dbReference type="Proteomes" id="UP000244855"/>
    </source>
</evidence>
<feature type="region of interest" description="Disordered" evidence="1">
    <location>
        <begin position="59"/>
        <end position="106"/>
    </location>
</feature>
<feature type="compositionally biased region" description="Acidic residues" evidence="1">
    <location>
        <begin position="134"/>
        <end position="149"/>
    </location>
</feature>
<dbReference type="Pfam" id="PF07543">
    <property type="entry name" value="PGA2"/>
    <property type="match status" value="1"/>
</dbReference>
<dbReference type="AlphaFoldDB" id="A0A2V1DNT4"/>
<dbReference type="InterPro" id="IPR011431">
    <property type="entry name" value="Trafficking_Pga2"/>
</dbReference>
<feature type="region of interest" description="Disordered" evidence="1">
    <location>
        <begin position="126"/>
        <end position="149"/>
    </location>
</feature>
<evidence type="ECO:0000313" key="3">
    <source>
        <dbReference type="EMBL" id="PVH99897.1"/>
    </source>
</evidence>
<keyword evidence="2" id="KW-1133">Transmembrane helix</keyword>
<name>A0A2V1DNT4_9PLEO</name>
<dbReference type="Proteomes" id="UP000244855">
    <property type="component" value="Unassembled WGS sequence"/>
</dbReference>
<dbReference type="GO" id="GO:0015031">
    <property type="term" value="P:protein transport"/>
    <property type="evidence" value="ECO:0007669"/>
    <property type="project" value="TreeGrafter"/>
</dbReference>
<dbReference type="PIRSF" id="PIRSF022909">
    <property type="entry name" value="UCP022909"/>
    <property type="match status" value="1"/>
</dbReference>
<keyword evidence="4" id="KW-1185">Reference proteome</keyword>
<dbReference type="STRING" id="97972.A0A2V1DNT4"/>